<evidence type="ECO:0000313" key="4">
    <source>
        <dbReference type="Proteomes" id="UP001412239"/>
    </source>
</evidence>
<dbReference type="GO" id="GO:0005525">
    <property type="term" value="F:GTP binding"/>
    <property type="evidence" value="ECO:0007669"/>
    <property type="project" value="InterPro"/>
</dbReference>
<dbReference type="Gene3D" id="3.40.50.300">
    <property type="entry name" value="P-loop containing nucleotide triphosphate hydrolases"/>
    <property type="match status" value="1"/>
</dbReference>
<organism evidence="3 4">
    <name type="scientific">Tuber aestivum</name>
    <name type="common">summer truffle</name>
    <dbReference type="NCBI Taxonomy" id="59557"/>
    <lineage>
        <taxon>Eukaryota</taxon>
        <taxon>Fungi</taxon>
        <taxon>Dikarya</taxon>
        <taxon>Ascomycota</taxon>
        <taxon>Pezizomycotina</taxon>
        <taxon>Pezizomycetes</taxon>
        <taxon>Pezizales</taxon>
        <taxon>Tuberaceae</taxon>
        <taxon>Tuber</taxon>
    </lineage>
</organism>
<feature type="compositionally biased region" description="Low complexity" evidence="1">
    <location>
        <begin position="344"/>
        <end position="358"/>
    </location>
</feature>
<dbReference type="SUPFAM" id="SSF52540">
    <property type="entry name" value="P-loop containing nucleoside triphosphate hydrolases"/>
    <property type="match status" value="1"/>
</dbReference>
<feature type="region of interest" description="Disordered" evidence="1">
    <location>
        <begin position="260"/>
        <end position="379"/>
    </location>
</feature>
<feature type="compositionally biased region" description="Basic and acidic residues" evidence="1">
    <location>
        <begin position="359"/>
        <end position="379"/>
    </location>
</feature>
<evidence type="ECO:0000259" key="2">
    <source>
        <dbReference type="Pfam" id="PF01926"/>
    </source>
</evidence>
<sequence>METSVPPGKEVLIAVMGVTGAGKSYFVREVSGHQEVKKGTSQVESYSFQHAGSTITLVDTPGFNDTTRTDTEVLAEICQWTSKTYKEERLLSGIIYLHRITDVRMDSSAVKNLRTFQKLCGRSALRNVFLTTTQWSKVTDQAEGEMRERDLCGERNFWGILLEKGATLQRFHGTRESGLKLIDQLVPKQPEALDIQDQIVTQKRTIIETDAGQCINEDLIEQEKRYREEIESLERERQAAVDEKDDQMKELIAEEQAKAQEKLEKAAAEKRRLAEMHAEEMRKRDIEKQREEERRKEEQREAQAKLEKAEAEKRRKEEQHAEELRKQQEREERRIKAEQERAAAEANRLAALHAAQIREQQEREARARREAQEKAAAEARRLEELHAAQIREQQERDARLRIEEQEKAAAEARRLEAIHRENLERSRRNRDRGGIGIRIGPIGFKIRF</sequence>
<feature type="domain" description="G" evidence="2">
    <location>
        <begin position="13"/>
        <end position="67"/>
    </location>
</feature>
<dbReference type="AlphaFoldDB" id="A0A292PLV9"/>
<dbReference type="InterPro" id="IPR006073">
    <property type="entry name" value="GTP-bd"/>
</dbReference>
<reference evidence="3" key="1">
    <citation type="submission" date="2015-10" db="EMBL/GenBank/DDBJ databases">
        <authorList>
            <person name="Regsiter A."/>
            <person name="william w."/>
        </authorList>
    </citation>
    <scope>NUCLEOTIDE SEQUENCE</scope>
    <source>
        <strain evidence="3">Montdore</strain>
    </source>
</reference>
<dbReference type="Proteomes" id="UP001412239">
    <property type="component" value="Unassembled WGS sequence"/>
</dbReference>
<dbReference type="EMBL" id="LN891205">
    <property type="protein sequence ID" value="CUS07477.1"/>
    <property type="molecule type" value="Genomic_DNA"/>
</dbReference>
<dbReference type="InterPro" id="IPR027417">
    <property type="entry name" value="P-loop_NTPase"/>
</dbReference>
<evidence type="ECO:0000313" key="3">
    <source>
        <dbReference type="EMBL" id="CUS07477.1"/>
    </source>
</evidence>
<evidence type="ECO:0000256" key="1">
    <source>
        <dbReference type="SAM" id="MobiDB-lite"/>
    </source>
</evidence>
<gene>
    <name evidence="3" type="ORF">GSTUAT00008425001</name>
</gene>
<keyword evidence="4" id="KW-1185">Reference proteome</keyword>
<accession>A0A292PLV9</accession>
<protein>
    <recommendedName>
        <fullName evidence="2">G domain-containing protein</fullName>
    </recommendedName>
</protein>
<dbReference type="Pfam" id="PF01926">
    <property type="entry name" value="MMR_HSR1"/>
    <property type="match status" value="1"/>
</dbReference>
<name>A0A292PLV9_9PEZI</name>
<feature type="compositionally biased region" description="Basic and acidic residues" evidence="1">
    <location>
        <begin position="260"/>
        <end position="343"/>
    </location>
</feature>
<proteinExistence type="predicted"/>